<keyword evidence="1" id="KW-0472">Membrane</keyword>
<dbReference type="AlphaFoldDB" id="A0A1C3ITD4"/>
<dbReference type="GeneID" id="94234954"/>
<evidence type="ECO:0000313" key="3">
    <source>
        <dbReference type="Proteomes" id="UP000092876"/>
    </source>
</evidence>
<evidence type="ECO:0000256" key="1">
    <source>
        <dbReference type="SAM" id="Phobius"/>
    </source>
</evidence>
<dbReference type="RefSeq" id="WP_065679241.1">
    <property type="nucleotide sequence ID" value="NZ_AP025461.1"/>
</dbReference>
<feature type="transmembrane region" description="Helical" evidence="1">
    <location>
        <begin position="69"/>
        <end position="93"/>
    </location>
</feature>
<feature type="transmembrane region" description="Helical" evidence="1">
    <location>
        <begin position="105"/>
        <end position="125"/>
    </location>
</feature>
<accession>A0A1C3ITD4</accession>
<keyword evidence="1" id="KW-0812">Transmembrane</keyword>
<organism evidence="2 3">
    <name type="scientific">Vibrio atlanticus</name>
    <dbReference type="NCBI Taxonomy" id="693153"/>
    <lineage>
        <taxon>Bacteria</taxon>
        <taxon>Pseudomonadati</taxon>
        <taxon>Pseudomonadota</taxon>
        <taxon>Gammaproteobacteria</taxon>
        <taxon>Vibrionales</taxon>
        <taxon>Vibrionaceae</taxon>
        <taxon>Vibrio</taxon>
    </lineage>
</organism>
<evidence type="ECO:0000313" key="2">
    <source>
        <dbReference type="EMBL" id="SBS64578.1"/>
    </source>
</evidence>
<dbReference type="Proteomes" id="UP000092876">
    <property type="component" value="Unassembled WGS sequence"/>
</dbReference>
<sequence length="137" mass="15149">MSKYTVLKLGGTTQFERERATVDSLINKGYKFVCEIEAADRIEAQKKYSKEYKATNGEVVGELKNPAGYLSVCSTIFTILSIIGCLILIIMGFESAESYRTREFAVLYFVGAGASLLVTLLIHSISKTLIYIANKIS</sequence>
<dbReference type="EMBL" id="FLQP01000028">
    <property type="protein sequence ID" value="SBS64578.1"/>
    <property type="molecule type" value="Genomic_DNA"/>
</dbReference>
<proteinExistence type="predicted"/>
<name>A0A1C3ITD4_9VIBR</name>
<keyword evidence="1" id="KW-1133">Transmembrane helix</keyword>
<gene>
    <name evidence="2" type="ORF">VAT7223_02269</name>
</gene>
<reference evidence="3" key="1">
    <citation type="submission" date="2016-06" db="EMBL/GenBank/DDBJ databases">
        <authorList>
            <person name="Rodrigo-Torres Lidia"/>
            <person name="Arahal R.David."/>
        </authorList>
    </citation>
    <scope>NUCLEOTIDE SEQUENCE [LARGE SCALE GENOMIC DNA]</scope>
    <source>
        <strain evidence="3">CECT 7223</strain>
    </source>
</reference>
<protein>
    <submittedName>
        <fullName evidence="2">Uncharacterized protein</fullName>
    </submittedName>
</protein>